<evidence type="ECO:0000313" key="2">
    <source>
        <dbReference type="EMBL" id="NWE12835.1"/>
    </source>
</evidence>
<name>A0A7Y8F9N3_9PSED</name>
<dbReference type="Proteomes" id="UP000537188">
    <property type="component" value="Unassembled WGS sequence"/>
</dbReference>
<evidence type="ECO:0000313" key="5">
    <source>
        <dbReference type="Proteomes" id="UP000537188"/>
    </source>
</evidence>
<dbReference type="Proteomes" id="UP000531950">
    <property type="component" value="Unassembled WGS sequence"/>
</dbReference>
<dbReference type="RefSeq" id="WP_177042599.1">
    <property type="nucleotide sequence ID" value="NZ_JACAOQ010000005.1"/>
</dbReference>
<gene>
    <name evidence="2" type="ORF">HX822_07800</name>
    <name evidence="3" type="ORF">HX828_05720</name>
</gene>
<evidence type="ECO:0000313" key="3">
    <source>
        <dbReference type="EMBL" id="NWE75045.1"/>
    </source>
</evidence>
<organism evidence="3 5">
    <name type="scientific">Pseudomonas yamanorum</name>
    <dbReference type="NCBI Taxonomy" id="515393"/>
    <lineage>
        <taxon>Bacteria</taxon>
        <taxon>Pseudomonadati</taxon>
        <taxon>Pseudomonadota</taxon>
        <taxon>Gammaproteobacteria</taxon>
        <taxon>Pseudomonadales</taxon>
        <taxon>Pseudomonadaceae</taxon>
        <taxon>Pseudomonas</taxon>
    </lineage>
</organism>
<dbReference type="EMBL" id="JACARG010000014">
    <property type="protein sequence ID" value="NWE12835.1"/>
    <property type="molecule type" value="Genomic_DNA"/>
</dbReference>
<reference evidence="4 5" key="1">
    <citation type="submission" date="2020-04" db="EMBL/GenBank/DDBJ databases">
        <title>Molecular characterization of pseudomonads from Agaricus bisporus reveal novel blotch 2 pathogens in Western Europe.</title>
        <authorList>
            <person name="Taparia T."/>
            <person name="Krijger M."/>
            <person name="Haynes E."/>
            <person name="Elpinstone J.G."/>
            <person name="Noble R."/>
            <person name="Van Der Wolf J."/>
        </authorList>
    </citation>
    <scope>NUCLEOTIDE SEQUENCE [LARGE SCALE GENOMIC DNA]</scope>
    <source>
        <strain evidence="3 5">IPO3781</strain>
        <strain evidence="2 4">IPO3782</strain>
    </source>
</reference>
<dbReference type="EMBL" id="JACARF010000005">
    <property type="protein sequence ID" value="NWE75045.1"/>
    <property type="molecule type" value="Genomic_DNA"/>
</dbReference>
<evidence type="ECO:0000313" key="4">
    <source>
        <dbReference type="Proteomes" id="UP000531950"/>
    </source>
</evidence>
<proteinExistence type="predicted"/>
<comment type="caution">
    <text evidence="3">The sequence shown here is derived from an EMBL/GenBank/DDBJ whole genome shotgun (WGS) entry which is preliminary data.</text>
</comment>
<protein>
    <submittedName>
        <fullName evidence="3">DUF3077 domain-containing protein</fullName>
    </submittedName>
</protein>
<evidence type="ECO:0000256" key="1">
    <source>
        <dbReference type="SAM" id="MobiDB-lite"/>
    </source>
</evidence>
<feature type="compositionally biased region" description="Low complexity" evidence="1">
    <location>
        <begin position="10"/>
        <end position="19"/>
    </location>
</feature>
<sequence length="113" mass="12357">MDKIVPDPPFSSSDSFSDQSQKHAAYKRALDHYLNPNPSPTTEEPMLFTVDPDTSFESALVHTSSLLHCASVTAQQAGDQLDGASRALVISVLHLVDMARVMVDRAVDCMQPR</sequence>
<dbReference type="Pfam" id="PF19619">
    <property type="entry name" value="DUF6124"/>
    <property type="match status" value="1"/>
</dbReference>
<accession>A0A7Y8F9N3</accession>
<dbReference type="AlphaFoldDB" id="A0A7Y8F9N3"/>
<feature type="region of interest" description="Disordered" evidence="1">
    <location>
        <begin position="1"/>
        <end position="21"/>
    </location>
</feature>